<evidence type="ECO:0000313" key="1">
    <source>
        <dbReference type="EMBL" id="KAL3953806.1"/>
    </source>
</evidence>
<keyword evidence="2" id="KW-1185">Reference proteome</keyword>
<comment type="caution">
    <text evidence="1">The sequence shown here is derived from an EMBL/GenBank/DDBJ whole genome shotgun (WGS) entry which is preliminary data.</text>
</comment>
<proteinExistence type="predicted"/>
<accession>A0ACC4DBR8</accession>
<protein>
    <submittedName>
        <fullName evidence="1">Uncharacterized protein</fullName>
    </submittedName>
</protein>
<evidence type="ECO:0000313" key="2">
    <source>
        <dbReference type="Proteomes" id="UP001638806"/>
    </source>
</evidence>
<sequence>MIGRFRRRELRRELHDPGTRLARTQSRPLDRLLHDFFADCVCRETASFTVRQRRREFSIRPGGGEESGCFSLECLPAVRSCWAAPRPVITASSLTLTRAARTPGPWPPSTAVRLQNPVALPP</sequence>
<name>A0ACC4DBR8_PURLI</name>
<gene>
    <name evidence="1" type="ORF">ACCO45_011762</name>
</gene>
<dbReference type="EMBL" id="JBGNUJ010000011">
    <property type="protein sequence ID" value="KAL3953806.1"/>
    <property type="molecule type" value="Genomic_DNA"/>
</dbReference>
<reference evidence="1" key="1">
    <citation type="submission" date="2024-12" db="EMBL/GenBank/DDBJ databases">
        <title>Comparative genomics and development of molecular markers within Purpureocillium lilacinum and among Purpureocillium species.</title>
        <authorList>
            <person name="Yeh Z.-Y."/>
            <person name="Ni N.-T."/>
            <person name="Lo P.-H."/>
            <person name="Mushyakhwo K."/>
            <person name="Lin C.-F."/>
            <person name="Nai Y.-S."/>
        </authorList>
    </citation>
    <scope>NUCLEOTIDE SEQUENCE</scope>
    <source>
        <strain evidence="1">NCHU-NPUST-175</strain>
    </source>
</reference>
<organism evidence="1 2">
    <name type="scientific">Purpureocillium lilacinum</name>
    <name type="common">Paecilomyces lilacinus</name>
    <dbReference type="NCBI Taxonomy" id="33203"/>
    <lineage>
        <taxon>Eukaryota</taxon>
        <taxon>Fungi</taxon>
        <taxon>Dikarya</taxon>
        <taxon>Ascomycota</taxon>
        <taxon>Pezizomycotina</taxon>
        <taxon>Sordariomycetes</taxon>
        <taxon>Hypocreomycetidae</taxon>
        <taxon>Hypocreales</taxon>
        <taxon>Ophiocordycipitaceae</taxon>
        <taxon>Purpureocillium</taxon>
    </lineage>
</organism>
<dbReference type="Proteomes" id="UP001638806">
    <property type="component" value="Unassembled WGS sequence"/>
</dbReference>